<dbReference type="InterPro" id="IPR007823">
    <property type="entry name" value="RRP8"/>
</dbReference>
<dbReference type="InterPro" id="IPR029063">
    <property type="entry name" value="SAM-dependent_MTases_sf"/>
</dbReference>
<keyword evidence="1" id="KW-0949">S-adenosyl-L-methionine</keyword>
<dbReference type="VEuPathDB" id="MicrosporidiaDB:M153_1000131853"/>
<reference evidence="2 3" key="1">
    <citation type="submission" date="2015-07" db="EMBL/GenBank/DDBJ databases">
        <title>The genome of Pseudoloma neurophilia, a relevant intracellular parasite of the zebrafish.</title>
        <authorList>
            <person name="Ndikumana S."/>
            <person name="Pelin A."/>
            <person name="Sanders J."/>
            <person name="Corradi N."/>
        </authorList>
    </citation>
    <scope>NUCLEOTIDE SEQUENCE [LARGE SCALE GENOMIC DNA]</scope>
    <source>
        <strain evidence="2 3">MK1</strain>
    </source>
</reference>
<dbReference type="SUPFAM" id="SSF53335">
    <property type="entry name" value="S-adenosyl-L-methionine-dependent methyltransferases"/>
    <property type="match status" value="1"/>
</dbReference>
<keyword evidence="1" id="KW-0698">rRNA processing</keyword>
<comment type="subcellular location">
    <subcellularLocation>
        <location evidence="1">Nucleus</location>
        <location evidence="1">Nucleolus</location>
    </subcellularLocation>
</comment>
<evidence type="ECO:0000313" key="2">
    <source>
        <dbReference type="EMBL" id="KRH95334.1"/>
    </source>
</evidence>
<dbReference type="GO" id="GO:0006364">
    <property type="term" value="P:rRNA processing"/>
    <property type="evidence" value="ECO:0007669"/>
    <property type="project" value="UniProtKB-UniRule"/>
</dbReference>
<keyword evidence="3" id="KW-1185">Reference proteome</keyword>
<gene>
    <name evidence="2" type="ORF">M153_1000131853</name>
</gene>
<evidence type="ECO:0000256" key="1">
    <source>
        <dbReference type="RuleBase" id="RU365074"/>
    </source>
</evidence>
<dbReference type="OrthoDB" id="10258825at2759"/>
<dbReference type="AlphaFoldDB" id="A0A0R0M158"/>
<keyword evidence="1" id="KW-0808">Transferase</keyword>
<dbReference type="Gene3D" id="3.40.50.150">
    <property type="entry name" value="Vaccinia Virus protein VP39"/>
    <property type="match status" value="1"/>
</dbReference>
<protein>
    <recommendedName>
        <fullName evidence="1">Ribosomal RNA-processing protein 8</fullName>
        <ecNumber evidence="1">2.1.1.-</ecNumber>
    </recommendedName>
</protein>
<name>A0A0R0M158_9MICR</name>
<dbReference type="GO" id="GO:0008168">
    <property type="term" value="F:methyltransferase activity"/>
    <property type="evidence" value="ECO:0007669"/>
    <property type="project" value="UniProtKB-KW"/>
</dbReference>
<dbReference type="Proteomes" id="UP000051530">
    <property type="component" value="Unassembled WGS sequence"/>
</dbReference>
<sequence>MTLEDLHKQYKSRLRVATFRILNNKFDDELSHEQLIDYHLGYDEQMKRWPEKPIEVLSSYLTGSKKFKQNDSSDEEFIKNDKNFKNNKRFKTESKSISENYKPLKISKNTKIADIGCGTCKLSENVLNFYKKSQIEGFDEKKLESKKNNQTPKFFNYDIHPVNDSIIKAQSNKIPVKDSYFDIAVYCLSLMAENLTSDIKEAHRIIKPSGNLLIAELTSRISPYQFIKHLESYNFKLNKIILSNDFFFVIDLIKIETNEEMKPEKIVLKPAVYKKR</sequence>
<dbReference type="EMBL" id="LGUB01000001">
    <property type="protein sequence ID" value="KRH95334.1"/>
    <property type="molecule type" value="Genomic_DNA"/>
</dbReference>
<dbReference type="EC" id="2.1.1.-" evidence="1"/>
<comment type="caution">
    <text evidence="2">The sequence shown here is derived from an EMBL/GenBank/DDBJ whole genome shotgun (WGS) entry which is preliminary data.</text>
</comment>
<dbReference type="PANTHER" id="PTHR12787">
    <property type="entry name" value="RIBOSOMAL RNA-PROCESSING PROTEIN 8"/>
    <property type="match status" value="1"/>
</dbReference>
<proteinExistence type="inferred from homology"/>
<comment type="similarity">
    <text evidence="1">Belongs to the methyltransferase superfamily. RRP8 family.</text>
</comment>
<dbReference type="GO" id="GO:0005730">
    <property type="term" value="C:nucleolus"/>
    <property type="evidence" value="ECO:0007669"/>
    <property type="project" value="UniProtKB-SubCell"/>
</dbReference>
<keyword evidence="1" id="KW-0539">Nucleus</keyword>
<dbReference type="Pfam" id="PF05148">
    <property type="entry name" value="Methyltransf_8"/>
    <property type="match status" value="1"/>
</dbReference>
<accession>A0A0R0M158</accession>
<dbReference type="GO" id="GO:0032259">
    <property type="term" value="P:methylation"/>
    <property type="evidence" value="ECO:0007669"/>
    <property type="project" value="UniProtKB-KW"/>
</dbReference>
<comment type="function">
    <text evidence="1">S-adenosyl-L-methionine-dependent methyltransferase that specifically methylates the N(1) position of adenine in helix 25.1 in 25S rRNA. Required both for ribosomal 40S and 60S subunits biogenesis. Required for efficient pre-rRNA cleavage at site A2.</text>
</comment>
<dbReference type="PANTHER" id="PTHR12787:SF0">
    <property type="entry name" value="RIBOSOMAL RNA-PROCESSING PROTEIN 8"/>
    <property type="match status" value="1"/>
</dbReference>
<organism evidence="2 3">
    <name type="scientific">Pseudoloma neurophilia</name>
    <dbReference type="NCBI Taxonomy" id="146866"/>
    <lineage>
        <taxon>Eukaryota</taxon>
        <taxon>Fungi</taxon>
        <taxon>Fungi incertae sedis</taxon>
        <taxon>Microsporidia</taxon>
        <taxon>Pseudoloma</taxon>
    </lineage>
</organism>
<keyword evidence="1 2" id="KW-0489">Methyltransferase</keyword>
<evidence type="ECO:0000313" key="3">
    <source>
        <dbReference type="Proteomes" id="UP000051530"/>
    </source>
</evidence>